<keyword evidence="4" id="KW-1185">Reference proteome</keyword>
<keyword evidence="2" id="KW-0472">Membrane</keyword>
<evidence type="ECO:0000256" key="2">
    <source>
        <dbReference type="SAM" id="Phobius"/>
    </source>
</evidence>
<dbReference type="Proteomes" id="UP001141253">
    <property type="component" value="Chromosome 2"/>
</dbReference>
<accession>A0ABQ9BZU3</accession>
<feature type="transmembrane region" description="Helical" evidence="2">
    <location>
        <begin position="50"/>
        <end position="72"/>
    </location>
</feature>
<name>A0ABQ9BZU3_9ROSI</name>
<evidence type="ECO:0000313" key="3">
    <source>
        <dbReference type="EMBL" id="KAJ6392454.1"/>
    </source>
</evidence>
<organism evidence="3 4">
    <name type="scientific">Salix suchowensis</name>
    <dbReference type="NCBI Taxonomy" id="1278906"/>
    <lineage>
        <taxon>Eukaryota</taxon>
        <taxon>Viridiplantae</taxon>
        <taxon>Streptophyta</taxon>
        <taxon>Embryophyta</taxon>
        <taxon>Tracheophyta</taxon>
        <taxon>Spermatophyta</taxon>
        <taxon>Magnoliopsida</taxon>
        <taxon>eudicotyledons</taxon>
        <taxon>Gunneridae</taxon>
        <taxon>Pentapetalae</taxon>
        <taxon>rosids</taxon>
        <taxon>fabids</taxon>
        <taxon>Malpighiales</taxon>
        <taxon>Salicaceae</taxon>
        <taxon>Saliceae</taxon>
        <taxon>Salix</taxon>
    </lineage>
</organism>
<dbReference type="EMBL" id="JAPFFI010000006">
    <property type="protein sequence ID" value="KAJ6392454.1"/>
    <property type="molecule type" value="Genomic_DNA"/>
</dbReference>
<sequence>MQSLRIQWSGVSCAMHAHKLQKSRPHLSPEETRPASHRHRKQRELERKAMAMYVIIARLCVLPGAMAAALYLCQELPYHPNM</sequence>
<evidence type="ECO:0000313" key="4">
    <source>
        <dbReference type="Proteomes" id="UP001141253"/>
    </source>
</evidence>
<reference evidence="3" key="2">
    <citation type="journal article" date="2023" name="Int. J. Mol. Sci.">
        <title>De Novo Assembly and Annotation of 11 Diverse Shrub Willow (Salix) Genomes Reveals Novel Gene Organization in Sex-Linked Regions.</title>
        <authorList>
            <person name="Hyden B."/>
            <person name="Feng K."/>
            <person name="Yates T.B."/>
            <person name="Jawdy S."/>
            <person name="Cereghino C."/>
            <person name="Smart L.B."/>
            <person name="Muchero W."/>
        </authorList>
    </citation>
    <scope>NUCLEOTIDE SEQUENCE</scope>
    <source>
        <tissue evidence="3">Shoot tip</tissue>
    </source>
</reference>
<protein>
    <submittedName>
        <fullName evidence="3">Uncharacterized protein</fullName>
    </submittedName>
</protein>
<comment type="caution">
    <text evidence="3">The sequence shown here is derived from an EMBL/GenBank/DDBJ whole genome shotgun (WGS) entry which is preliminary data.</text>
</comment>
<feature type="region of interest" description="Disordered" evidence="1">
    <location>
        <begin position="18"/>
        <end position="43"/>
    </location>
</feature>
<keyword evidence="2" id="KW-1133">Transmembrane helix</keyword>
<proteinExistence type="predicted"/>
<keyword evidence="2" id="KW-0812">Transmembrane</keyword>
<gene>
    <name evidence="3" type="ORF">OIU77_026254</name>
</gene>
<reference evidence="3" key="1">
    <citation type="submission" date="2022-10" db="EMBL/GenBank/DDBJ databases">
        <authorList>
            <person name="Hyden B.L."/>
            <person name="Feng K."/>
            <person name="Yates T."/>
            <person name="Jawdy S."/>
            <person name="Smart L.B."/>
            <person name="Muchero W."/>
        </authorList>
    </citation>
    <scope>NUCLEOTIDE SEQUENCE</scope>
    <source>
        <tissue evidence="3">Shoot tip</tissue>
    </source>
</reference>
<evidence type="ECO:0000256" key="1">
    <source>
        <dbReference type="SAM" id="MobiDB-lite"/>
    </source>
</evidence>